<organism evidence="3 4">
    <name type="scientific">Trametes cubensis</name>
    <dbReference type="NCBI Taxonomy" id="1111947"/>
    <lineage>
        <taxon>Eukaryota</taxon>
        <taxon>Fungi</taxon>
        <taxon>Dikarya</taxon>
        <taxon>Basidiomycota</taxon>
        <taxon>Agaricomycotina</taxon>
        <taxon>Agaricomycetes</taxon>
        <taxon>Polyporales</taxon>
        <taxon>Polyporaceae</taxon>
        <taxon>Trametes</taxon>
    </lineage>
</organism>
<evidence type="ECO:0000256" key="2">
    <source>
        <dbReference type="SAM" id="Phobius"/>
    </source>
</evidence>
<feature type="region of interest" description="Disordered" evidence="1">
    <location>
        <begin position="134"/>
        <end position="190"/>
    </location>
</feature>
<evidence type="ECO:0000313" key="3">
    <source>
        <dbReference type="EMBL" id="KAJ8482830.1"/>
    </source>
</evidence>
<sequence length="294" mass="32113">MISGFTVFDVVVGVTGLLALIGQCLYWIIKRRLPATKLRVLEDTLSDTQSLLTTCLEEGRLGGDNAADHFQDHLNDIKKKVSDVKLELSRASTYMDHFKTMMTGLSQRIDRLCQETTTLRVQISITSSERQQAELQVAASQTTDPSLAQTNGSAHPETHRPNVAPTTFSASALTPTGSEVASNNIRPSWDNGTCAPRGEAAMGVIVRAAEEQSAQPGMIIPAVSVVFAVPTNLVREDGRGDDCSLSESLLPSTKDVILPTYRLAAKRTLRRKKRLNDAVARTRAFARFLRRSCA</sequence>
<evidence type="ECO:0000313" key="4">
    <source>
        <dbReference type="Proteomes" id="UP001215151"/>
    </source>
</evidence>
<dbReference type="Proteomes" id="UP001215151">
    <property type="component" value="Unassembled WGS sequence"/>
</dbReference>
<keyword evidence="2" id="KW-0812">Transmembrane</keyword>
<name>A0AAD7TUM3_9APHY</name>
<accession>A0AAD7TUM3</accession>
<dbReference type="AlphaFoldDB" id="A0AAD7TUM3"/>
<feature type="compositionally biased region" description="Polar residues" evidence="1">
    <location>
        <begin position="134"/>
        <end position="153"/>
    </location>
</feature>
<keyword evidence="2" id="KW-0472">Membrane</keyword>
<proteinExistence type="predicted"/>
<gene>
    <name evidence="3" type="ORF">ONZ51_g5102</name>
</gene>
<feature type="compositionally biased region" description="Polar residues" evidence="1">
    <location>
        <begin position="164"/>
        <end position="186"/>
    </location>
</feature>
<dbReference type="EMBL" id="JAPEVG010000106">
    <property type="protein sequence ID" value="KAJ8482830.1"/>
    <property type="molecule type" value="Genomic_DNA"/>
</dbReference>
<comment type="caution">
    <text evidence="3">The sequence shown here is derived from an EMBL/GenBank/DDBJ whole genome shotgun (WGS) entry which is preliminary data.</text>
</comment>
<evidence type="ECO:0000256" key="1">
    <source>
        <dbReference type="SAM" id="MobiDB-lite"/>
    </source>
</evidence>
<reference evidence="3" key="1">
    <citation type="submission" date="2022-11" db="EMBL/GenBank/DDBJ databases">
        <title>Genome Sequence of Cubamyces cubensis.</title>
        <authorList>
            <person name="Buettner E."/>
        </authorList>
    </citation>
    <scope>NUCLEOTIDE SEQUENCE</scope>
    <source>
        <strain evidence="3">MPL-01</strain>
    </source>
</reference>
<keyword evidence="2" id="KW-1133">Transmembrane helix</keyword>
<protein>
    <submittedName>
        <fullName evidence="3">Uncharacterized protein</fullName>
    </submittedName>
</protein>
<feature type="transmembrane region" description="Helical" evidence="2">
    <location>
        <begin position="6"/>
        <end position="29"/>
    </location>
</feature>
<keyword evidence="4" id="KW-1185">Reference proteome</keyword>